<dbReference type="NCBIfam" id="NF000491">
    <property type="entry name" value="chloram_CatA"/>
    <property type="match status" value="1"/>
</dbReference>
<evidence type="ECO:0000256" key="4">
    <source>
        <dbReference type="ARBA" id="ARBA00023251"/>
    </source>
</evidence>
<organism evidence="9">
    <name type="scientific">Enterobacter kobei</name>
    <dbReference type="NCBI Taxonomy" id="208224"/>
    <lineage>
        <taxon>Bacteria</taxon>
        <taxon>Pseudomonadati</taxon>
        <taxon>Pseudomonadota</taxon>
        <taxon>Gammaproteobacteria</taxon>
        <taxon>Enterobacterales</taxon>
        <taxon>Enterobacteriaceae</taxon>
        <taxon>Enterobacter</taxon>
        <taxon>Enterobacter cloacae complex</taxon>
    </lineage>
</organism>
<evidence type="ECO:0000256" key="8">
    <source>
        <dbReference type="RuleBase" id="RU004156"/>
    </source>
</evidence>
<dbReference type="GO" id="GO:0046677">
    <property type="term" value="P:response to antibiotic"/>
    <property type="evidence" value="ECO:0007669"/>
    <property type="project" value="UniProtKB-KW"/>
</dbReference>
<dbReference type="PANTHER" id="PTHR38474:SF2">
    <property type="entry name" value="CHLORAMPHENICOL ACETYLTRANSFERASE"/>
    <property type="match status" value="1"/>
</dbReference>
<dbReference type="PROSITE" id="PS00100">
    <property type="entry name" value="CAT"/>
    <property type="match status" value="1"/>
</dbReference>
<evidence type="ECO:0000256" key="5">
    <source>
        <dbReference type="ARBA" id="ARBA00023315"/>
    </source>
</evidence>
<comment type="function">
    <text evidence="1 7">This enzyme is an effector of chloramphenicol resistance in bacteria.</text>
</comment>
<dbReference type="PANTHER" id="PTHR38474">
    <property type="entry name" value="SLR0299 PROTEIN"/>
    <property type="match status" value="1"/>
</dbReference>
<evidence type="ECO:0000256" key="2">
    <source>
        <dbReference type="ARBA" id="ARBA00010571"/>
    </source>
</evidence>
<dbReference type="AlphaFoldDB" id="A0A2J0PN75"/>
<comment type="similarity">
    <text evidence="2 8">Belongs to the chloramphenicol acetyltransferase family.</text>
</comment>
<dbReference type="PIRSF" id="PIRSF000440">
    <property type="entry name" value="CAT"/>
    <property type="match status" value="1"/>
</dbReference>
<comment type="caution">
    <text evidence="9">The sequence shown here is derived from an EMBL/GenBank/DDBJ whole genome shotgun (WGS) entry which is preliminary data.</text>
</comment>
<dbReference type="InterPro" id="IPR001707">
    <property type="entry name" value="Cmp_AcTrfase"/>
</dbReference>
<evidence type="ECO:0000256" key="1">
    <source>
        <dbReference type="ARBA" id="ARBA00002150"/>
    </source>
</evidence>
<dbReference type="Proteomes" id="UP000230495">
    <property type="component" value="Unassembled WGS sequence"/>
</dbReference>
<protein>
    <recommendedName>
        <fullName evidence="7">Chloramphenicol acetyltransferase</fullName>
        <ecNumber evidence="7">2.3.1.28</ecNumber>
    </recommendedName>
</protein>
<keyword evidence="4 7" id="KW-0046">Antibiotic resistance</keyword>
<evidence type="ECO:0000256" key="6">
    <source>
        <dbReference type="PIRSR" id="PIRSR000440-1"/>
    </source>
</evidence>
<reference evidence="9 10" key="1">
    <citation type="journal article" date="2017" name="J. Antimicrob. Chemother.">
        <title>Characterization of the population structure, drug resistance mechanisms and plasmids of the community-associated Enterobacter cloacae complex in China.</title>
        <authorList>
            <person name="Zhou K."/>
            <person name="Yu W."/>
            <person name="Cao X."/>
            <person name="Shen P."/>
            <person name="Lu H."/>
            <person name="Luo Q."/>
            <person name="Rossen J.W.A."/>
            <person name="Xiao Y."/>
        </authorList>
    </citation>
    <scope>NUCLEOTIDE SEQUENCE [LARGE SCALE GENOMIC DNA]</scope>
    <source>
        <strain evidence="9">ECC1097</strain>
    </source>
</reference>
<dbReference type="GO" id="GO:0008811">
    <property type="term" value="F:chloramphenicol O-acetyltransferase activity"/>
    <property type="evidence" value="ECO:0007669"/>
    <property type="project" value="UniProtKB-EC"/>
</dbReference>
<dbReference type="RefSeq" id="WP_014883645.1">
    <property type="nucleotide sequence ID" value="NC_018405.1"/>
</dbReference>
<evidence type="ECO:0000313" key="10">
    <source>
        <dbReference type="Proteomes" id="UP000230495"/>
    </source>
</evidence>
<keyword evidence="3 7" id="KW-0808">Transferase</keyword>
<proteinExistence type="inferred from homology"/>
<dbReference type="InterPro" id="IPR023213">
    <property type="entry name" value="CAT-like_dom_sf"/>
</dbReference>
<accession>A0A2J0PN75</accession>
<dbReference type="InterPro" id="IPR018372">
    <property type="entry name" value="Chloramphenicol_AcTrfase_AS"/>
</dbReference>
<dbReference type="Gene3D" id="3.30.559.10">
    <property type="entry name" value="Chloramphenicol acetyltransferase-like domain"/>
    <property type="match status" value="1"/>
</dbReference>
<dbReference type="OrthoDB" id="9801766at2"/>
<dbReference type="EMBL" id="NEEU01000003">
    <property type="protein sequence ID" value="PJD76148.1"/>
    <property type="molecule type" value="Genomic_DNA"/>
</dbReference>
<evidence type="ECO:0000256" key="3">
    <source>
        <dbReference type="ARBA" id="ARBA00022679"/>
    </source>
</evidence>
<dbReference type="EC" id="2.3.1.28" evidence="7"/>
<dbReference type="SMART" id="SM01059">
    <property type="entry name" value="CAT"/>
    <property type="match status" value="1"/>
</dbReference>
<gene>
    <name evidence="9" type="ORF">B9Q37_11465</name>
</gene>
<name>A0A2J0PN75_9ENTR</name>
<comment type="catalytic activity">
    <reaction evidence="7">
        <text>chloramphenicol + acetyl-CoA = chloramphenicol 3-acetate + CoA</text>
        <dbReference type="Rhea" id="RHEA:18421"/>
        <dbReference type="ChEBI" id="CHEBI:16730"/>
        <dbReference type="ChEBI" id="CHEBI:17698"/>
        <dbReference type="ChEBI" id="CHEBI:57287"/>
        <dbReference type="ChEBI" id="CHEBI:57288"/>
        <dbReference type="EC" id="2.3.1.28"/>
    </reaction>
</comment>
<sequence>MEKIIPEYTAVNLSRWARKEHFEVFQGFAQSTFNQTVLVDITVLLSHIKNVGWKFYPTIIFLVAKIVNRHPEFRMAMKDNELVIWNEIHPNYTIFHNETETFSSLWSHYDGDIQHFQKTYSEDMARYGDKLAYWPKEESRENIFFISGIPWVSFTSFSVSVANMKNFFAPMFTLGKYYEQEGRVLLPLAVQVHHSVCDGFHVARFFNELQEVCDALPQQTGQQE</sequence>
<dbReference type="KEGG" id="eno:ECENHK_10020"/>
<feature type="active site" description="Proton acceptor" evidence="6">
    <location>
        <position position="194"/>
    </location>
</feature>
<dbReference type="SUPFAM" id="SSF52777">
    <property type="entry name" value="CoA-dependent acyltransferases"/>
    <property type="match status" value="1"/>
</dbReference>
<dbReference type="Pfam" id="PF00302">
    <property type="entry name" value="CAT"/>
    <property type="match status" value="1"/>
</dbReference>
<keyword evidence="5 7" id="KW-0012">Acyltransferase</keyword>
<evidence type="ECO:0000256" key="7">
    <source>
        <dbReference type="RuleBase" id="RU000503"/>
    </source>
</evidence>
<evidence type="ECO:0000313" key="9">
    <source>
        <dbReference type="EMBL" id="PJD76148.1"/>
    </source>
</evidence>